<evidence type="ECO:0000259" key="8">
    <source>
        <dbReference type="PROSITE" id="PS50203"/>
    </source>
</evidence>
<keyword evidence="4 6" id="KW-0788">Thiol protease</keyword>
<dbReference type="InterPro" id="IPR038765">
    <property type="entry name" value="Papain-like_cys_pep_sf"/>
</dbReference>
<dbReference type="GO" id="GO:0005737">
    <property type="term" value="C:cytoplasm"/>
    <property type="evidence" value="ECO:0007669"/>
    <property type="project" value="TreeGrafter"/>
</dbReference>
<dbReference type="Pfam" id="PF01067">
    <property type="entry name" value="Calpain_III"/>
    <property type="match status" value="2"/>
</dbReference>
<dbReference type="GeneID" id="111115251"/>
<dbReference type="KEGG" id="cvn:111115251"/>
<dbReference type="SUPFAM" id="SSF54001">
    <property type="entry name" value="Cysteine proteinases"/>
    <property type="match status" value="1"/>
</dbReference>
<proteinExistence type="inferred from homology"/>
<accession>A0A8B8C3S9</accession>
<dbReference type="RefSeq" id="XP_022309621.1">
    <property type="nucleotide sequence ID" value="XM_022453913.1"/>
</dbReference>
<feature type="domain" description="Calpain catalytic" evidence="8">
    <location>
        <begin position="209"/>
        <end position="516"/>
    </location>
</feature>
<dbReference type="Gene3D" id="3.90.70.10">
    <property type="entry name" value="Cysteine proteinases"/>
    <property type="match status" value="1"/>
</dbReference>
<dbReference type="GO" id="GO:0004198">
    <property type="term" value="F:calcium-dependent cysteine-type endopeptidase activity"/>
    <property type="evidence" value="ECO:0007669"/>
    <property type="project" value="InterPro"/>
</dbReference>
<keyword evidence="3 6" id="KW-0378">Hydrolase</keyword>
<reference evidence="10" key="1">
    <citation type="submission" date="2025-08" db="UniProtKB">
        <authorList>
            <consortium name="RefSeq"/>
        </authorList>
    </citation>
    <scope>IDENTIFICATION</scope>
    <source>
        <tissue evidence="10">Whole sample</tissue>
    </source>
</reference>
<dbReference type="InterPro" id="IPR001300">
    <property type="entry name" value="Peptidase_C2_calpain_cat"/>
</dbReference>
<sequence length="830" mass="92406">MGCAASTETKRTGPEYGQYSMLGNYHQKQEEPKPQQQSNGGPPPAPVDDKLYHTDTEDEDANRLTPPPPIANPNSEKQEEQVQQKEEVPPPPVKQEEEVPPPPVKQEEEIPPPPVKQEEDIPLEPAQQGEETPPQNDSDVTPSPAAGAVVARAVVEEPVPESTGRQTGVEVVVGGEGREMYGSPGMIEPPKFGDTYVQNDLGQFEMHVDFRSNPEDFDYETRPEVTPGQLYTDSNFPLDVAMGNEHKRKPLDWKRPPDFAPSPCLFSEGTTRYDIGQGSIGTCWFLSSVANVADKPQLLRRIIPRDSYPVGTPQYDGIFHCRFWRFGIWDDVFIDDYLPIIYGNQIYSAHSNTDPNEMWVALLEKAFARLYGSYTDVSGGMASDSYMALTGGVPEDINLKELTMEPDQLHTRVRNALSSGAAVTCSVPSEFDCQHGLVGGHEYTLTGAVLANGIRLFRVRNPWGNTEWTGPYSDGSPEWEGIQGIIEGPNKDDGEFYISLDHFLHFFSTLTICNITPDHDSDGSSDSLKYCTCLYGQWQGEETGGFRNKINNPKFQFEVCEQSVDADGKVPFVVQIIQRTRQRKAKKLSIRADLYRVLESGSNDLVVLQEEGIPSKNNHYRGDAQTCFRFSLRPGKYVCIPSTMDEGQEREFMLRLYSAGPLGEVKKLDSNEVTIMNCSGEGADKFNHVKCVTGRWSVGSNAGGQVSHNTFHTNPQIKFQIPSDQHMKLQLLAESGEPAYPIGFKLFKLDDDTVPVDLNWLYEHYEAAVKTTDGDDGPFIMGSSAPSEYSLGAGSYLCLLHMDSPEMEKRFSLILRSITPLDSVEPHQME</sequence>
<gene>
    <name evidence="10" type="primary">LOC111115251</name>
</gene>
<dbReference type="InterPro" id="IPR022683">
    <property type="entry name" value="Calpain_III"/>
</dbReference>
<dbReference type="InterPro" id="IPR000169">
    <property type="entry name" value="Pept_cys_AS"/>
</dbReference>
<dbReference type="PANTHER" id="PTHR10183">
    <property type="entry name" value="CALPAIN"/>
    <property type="match status" value="1"/>
</dbReference>
<dbReference type="CDD" id="cd00044">
    <property type="entry name" value="CysPc"/>
    <property type="match status" value="1"/>
</dbReference>
<dbReference type="PROSITE" id="PS50203">
    <property type="entry name" value="CALPAIN_CAT"/>
    <property type="match status" value="1"/>
</dbReference>
<dbReference type="Proteomes" id="UP000694844">
    <property type="component" value="Chromosome 9"/>
</dbReference>
<organism evidence="9 10">
    <name type="scientific">Crassostrea virginica</name>
    <name type="common">Eastern oyster</name>
    <dbReference type="NCBI Taxonomy" id="6565"/>
    <lineage>
        <taxon>Eukaryota</taxon>
        <taxon>Metazoa</taxon>
        <taxon>Spiralia</taxon>
        <taxon>Lophotrochozoa</taxon>
        <taxon>Mollusca</taxon>
        <taxon>Bivalvia</taxon>
        <taxon>Autobranchia</taxon>
        <taxon>Pteriomorphia</taxon>
        <taxon>Ostreida</taxon>
        <taxon>Ostreoidea</taxon>
        <taxon>Ostreidae</taxon>
        <taxon>Crassostrea</taxon>
    </lineage>
</organism>
<dbReference type="PRINTS" id="PR00704">
    <property type="entry name" value="CALPAIN"/>
</dbReference>
<comment type="similarity">
    <text evidence="1">Belongs to the peptidase C2 family.</text>
</comment>
<dbReference type="Pfam" id="PF00648">
    <property type="entry name" value="Peptidase_C2"/>
    <property type="match status" value="1"/>
</dbReference>
<feature type="active site" evidence="5 6">
    <location>
        <position position="441"/>
    </location>
</feature>
<dbReference type="SMART" id="SM00720">
    <property type="entry name" value="calpain_III"/>
    <property type="match status" value="1"/>
</dbReference>
<dbReference type="SUPFAM" id="SSF49758">
    <property type="entry name" value="Calpain large subunit, middle domain (domain III)"/>
    <property type="match status" value="2"/>
</dbReference>
<protein>
    <submittedName>
        <fullName evidence="10">Calpain-9-like isoform X1</fullName>
    </submittedName>
</protein>
<dbReference type="PROSITE" id="PS00139">
    <property type="entry name" value="THIOL_PROTEASE_CYS"/>
    <property type="match status" value="1"/>
</dbReference>
<feature type="compositionally biased region" description="Basic and acidic residues" evidence="7">
    <location>
        <begin position="76"/>
        <end position="88"/>
    </location>
</feature>
<evidence type="ECO:0000313" key="10">
    <source>
        <dbReference type="RefSeq" id="XP_022309621.1"/>
    </source>
</evidence>
<evidence type="ECO:0000256" key="1">
    <source>
        <dbReference type="ARBA" id="ARBA00007623"/>
    </source>
</evidence>
<evidence type="ECO:0000313" key="9">
    <source>
        <dbReference type="Proteomes" id="UP000694844"/>
    </source>
</evidence>
<dbReference type="InterPro" id="IPR036213">
    <property type="entry name" value="Calpain_III_sf"/>
</dbReference>
<dbReference type="SMART" id="SM00230">
    <property type="entry name" value="CysPc"/>
    <property type="match status" value="1"/>
</dbReference>
<dbReference type="InterPro" id="IPR022684">
    <property type="entry name" value="Calpain_cysteine_protease"/>
</dbReference>
<feature type="compositionally biased region" description="Polar residues" evidence="7">
    <location>
        <begin position="129"/>
        <end position="141"/>
    </location>
</feature>
<feature type="active site" evidence="5 6">
    <location>
        <position position="461"/>
    </location>
</feature>
<evidence type="ECO:0000256" key="4">
    <source>
        <dbReference type="ARBA" id="ARBA00022807"/>
    </source>
</evidence>
<name>A0A8B8C3S9_CRAVI</name>
<evidence type="ECO:0000256" key="7">
    <source>
        <dbReference type="SAM" id="MobiDB-lite"/>
    </source>
</evidence>
<dbReference type="Gene3D" id="2.60.120.380">
    <property type="match status" value="2"/>
</dbReference>
<dbReference type="OrthoDB" id="424753at2759"/>
<feature type="active site" evidence="5 6">
    <location>
        <position position="283"/>
    </location>
</feature>
<evidence type="ECO:0000256" key="2">
    <source>
        <dbReference type="ARBA" id="ARBA00022670"/>
    </source>
</evidence>
<dbReference type="AlphaFoldDB" id="A0A8B8C3S9"/>
<evidence type="ECO:0000256" key="3">
    <source>
        <dbReference type="ARBA" id="ARBA00022801"/>
    </source>
</evidence>
<evidence type="ECO:0000256" key="6">
    <source>
        <dbReference type="PROSITE-ProRule" id="PRU00239"/>
    </source>
</evidence>
<dbReference type="InterPro" id="IPR022682">
    <property type="entry name" value="Calpain_domain_III"/>
</dbReference>
<keyword evidence="2 6" id="KW-0645">Protease</keyword>
<dbReference type="GO" id="GO:0006508">
    <property type="term" value="P:proteolysis"/>
    <property type="evidence" value="ECO:0007669"/>
    <property type="project" value="UniProtKB-KW"/>
</dbReference>
<dbReference type="PANTHER" id="PTHR10183:SF379">
    <property type="entry name" value="CALPAIN-5"/>
    <property type="match status" value="1"/>
</dbReference>
<keyword evidence="9" id="KW-1185">Reference proteome</keyword>
<feature type="region of interest" description="Disordered" evidence="7">
    <location>
        <begin position="1"/>
        <end position="143"/>
    </location>
</feature>
<evidence type="ECO:0000256" key="5">
    <source>
        <dbReference type="PIRSR" id="PIRSR622684-1"/>
    </source>
</evidence>